<evidence type="ECO:0000259" key="8">
    <source>
        <dbReference type="Pfam" id="PF00924"/>
    </source>
</evidence>
<dbReference type="InterPro" id="IPR049278">
    <property type="entry name" value="MS_channel_C"/>
</dbReference>
<feature type="domain" description="Mechanosensitive ion channel transmembrane helices 2/3" evidence="10">
    <location>
        <begin position="61"/>
        <end position="102"/>
    </location>
</feature>
<dbReference type="SUPFAM" id="SSF82689">
    <property type="entry name" value="Mechanosensitive channel protein MscS (YggB), C-terminal domain"/>
    <property type="match status" value="1"/>
</dbReference>
<feature type="transmembrane region" description="Helical" evidence="7">
    <location>
        <begin position="20"/>
        <end position="42"/>
    </location>
</feature>
<dbReference type="EMBL" id="JNUP01000065">
    <property type="protein sequence ID" value="KGE71710.1"/>
    <property type="molecule type" value="Genomic_DNA"/>
</dbReference>
<keyword evidence="12" id="KW-1185">Reference proteome</keyword>
<dbReference type="Pfam" id="PF00924">
    <property type="entry name" value="MS_channel_2nd"/>
    <property type="match status" value="1"/>
</dbReference>
<evidence type="ECO:0008006" key="13">
    <source>
        <dbReference type="Google" id="ProtNLM"/>
    </source>
</evidence>
<dbReference type="Gene3D" id="3.30.70.100">
    <property type="match status" value="1"/>
</dbReference>
<name>A0A098QV27_9SPIO</name>
<accession>A0A098QV27</accession>
<dbReference type="Gene3D" id="1.10.287.1260">
    <property type="match status" value="1"/>
</dbReference>
<dbReference type="Pfam" id="PF21088">
    <property type="entry name" value="MS_channel_1st"/>
    <property type="match status" value="1"/>
</dbReference>
<dbReference type="InterPro" id="IPR049142">
    <property type="entry name" value="MS_channel_1st"/>
</dbReference>
<evidence type="ECO:0000256" key="6">
    <source>
        <dbReference type="ARBA" id="ARBA00023136"/>
    </source>
</evidence>
<feature type="domain" description="Mechanosensitive ion channel MscS" evidence="8">
    <location>
        <begin position="104"/>
        <end position="170"/>
    </location>
</feature>
<dbReference type="GO" id="GO:0005886">
    <property type="term" value="C:plasma membrane"/>
    <property type="evidence" value="ECO:0007669"/>
    <property type="project" value="UniProtKB-SubCell"/>
</dbReference>
<keyword evidence="5 7" id="KW-1133">Transmembrane helix</keyword>
<evidence type="ECO:0000256" key="7">
    <source>
        <dbReference type="SAM" id="Phobius"/>
    </source>
</evidence>
<keyword evidence="6 7" id="KW-0472">Membrane</keyword>
<keyword evidence="4 7" id="KW-0812">Transmembrane</keyword>
<comment type="subcellular location">
    <subcellularLocation>
        <location evidence="1">Cell membrane</location>
        <topology evidence="1">Multi-pass membrane protein</topology>
    </subcellularLocation>
</comment>
<dbReference type="GO" id="GO:0008381">
    <property type="term" value="F:mechanosensitive monoatomic ion channel activity"/>
    <property type="evidence" value="ECO:0007669"/>
    <property type="project" value="InterPro"/>
</dbReference>
<dbReference type="InterPro" id="IPR006685">
    <property type="entry name" value="MscS_channel_2nd"/>
</dbReference>
<dbReference type="eggNOG" id="COG0668">
    <property type="taxonomic scope" value="Bacteria"/>
</dbReference>
<dbReference type="AlphaFoldDB" id="A0A098QV27"/>
<comment type="caution">
    <text evidence="11">The sequence shown here is derived from an EMBL/GenBank/DDBJ whole genome shotgun (WGS) entry which is preliminary data.</text>
</comment>
<evidence type="ECO:0000259" key="9">
    <source>
        <dbReference type="Pfam" id="PF21082"/>
    </source>
</evidence>
<evidence type="ECO:0000313" key="12">
    <source>
        <dbReference type="Proteomes" id="UP000029692"/>
    </source>
</evidence>
<dbReference type="Gene3D" id="2.30.30.60">
    <property type="match status" value="1"/>
</dbReference>
<evidence type="ECO:0000256" key="5">
    <source>
        <dbReference type="ARBA" id="ARBA00022989"/>
    </source>
</evidence>
<protein>
    <recommendedName>
        <fullName evidence="13">Mechanosensitive ion channel protein</fullName>
    </recommendedName>
</protein>
<dbReference type="SUPFAM" id="SSF50182">
    <property type="entry name" value="Sm-like ribonucleoproteins"/>
    <property type="match status" value="1"/>
</dbReference>
<dbReference type="RefSeq" id="WP_037548151.1">
    <property type="nucleotide sequence ID" value="NZ_JNUP01000065.1"/>
</dbReference>
<feature type="transmembrane region" description="Helical" evidence="7">
    <location>
        <begin position="62"/>
        <end position="81"/>
    </location>
</feature>
<keyword evidence="3" id="KW-1003">Cell membrane</keyword>
<sequence length="274" mass="30552">MQNLLSSVNFETLLTTETLLQLVQGILILVGGYILTRFVGFILRRYLLKPLSDQLRMLIDKLVRYTLMLLIFFFALTSLGIDATPLLGAAGILGVALSFASQASLSNMVSGVFLISEKPFVVGDIIKVGDKTGIVQSIDLLSVKIRTFDNQYIRIPSEKILNAEVTNITRFPIRRQDFKFTLAFDADTDLVTSILEDINAQNIYCLNEPAPLILFTGFGPSGIEVLFGVWFSKTDYVVTRNSVLTMLTQRLSQAGITFQMPKYQIQQVPEPPMP</sequence>
<dbReference type="OrthoDB" id="9809206at2"/>
<evidence type="ECO:0000259" key="10">
    <source>
        <dbReference type="Pfam" id="PF21088"/>
    </source>
</evidence>
<evidence type="ECO:0000256" key="3">
    <source>
        <dbReference type="ARBA" id="ARBA00022475"/>
    </source>
</evidence>
<evidence type="ECO:0000313" key="11">
    <source>
        <dbReference type="EMBL" id="KGE71710.1"/>
    </source>
</evidence>
<proteinExistence type="inferred from homology"/>
<feature type="domain" description="Mechanosensitive ion channel MscS C-terminal" evidence="9">
    <location>
        <begin position="178"/>
        <end position="256"/>
    </location>
</feature>
<reference evidence="11 12" key="1">
    <citation type="submission" date="2014-05" db="EMBL/GenBank/DDBJ databases">
        <title>De novo Genome Sequence of Spirocheata sp.</title>
        <authorList>
            <person name="Shivani Y."/>
            <person name="Subhash Y."/>
            <person name="Tushar L."/>
            <person name="Sasikala C."/>
            <person name="Ramana C.V."/>
        </authorList>
    </citation>
    <scope>NUCLEOTIDE SEQUENCE [LARGE SCALE GENOMIC DNA]</scope>
    <source>
        <strain evidence="11 12">JC230</strain>
    </source>
</reference>
<comment type="similarity">
    <text evidence="2">Belongs to the MscS (TC 1.A.23) family.</text>
</comment>
<dbReference type="InterPro" id="IPR023408">
    <property type="entry name" value="MscS_beta-dom_sf"/>
</dbReference>
<dbReference type="InterPro" id="IPR011066">
    <property type="entry name" value="MscS_channel_C_sf"/>
</dbReference>
<evidence type="ECO:0000256" key="1">
    <source>
        <dbReference type="ARBA" id="ARBA00004651"/>
    </source>
</evidence>
<dbReference type="InterPro" id="IPR010920">
    <property type="entry name" value="LSM_dom_sf"/>
</dbReference>
<dbReference type="SUPFAM" id="SSF82861">
    <property type="entry name" value="Mechanosensitive channel protein MscS (YggB), transmembrane region"/>
    <property type="match status" value="1"/>
</dbReference>
<dbReference type="Proteomes" id="UP000029692">
    <property type="component" value="Unassembled WGS sequence"/>
</dbReference>
<evidence type="ECO:0000256" key="2">
    <source>
        <dbReference type="ARBA" id="ARBA00008017"/>
    </source>
</evidence>
<dbReference type="InterPro" id="IPR011014">
    <property type="entry name" value="MscS_channel_TM-2"/>
</dbReference>
<dbReference type="PANTHER" id="PTHR30221:SF20">
    <property type="entry name" value="SMALL-CONDUCTANCE MECHANOSENSITIVE CHANNEL"/>
    <property type="match status" value="1"/>
</dbReference>
<organism evidence="11 12">
    <name type="scientific">Spirochaeta lutea</name>
    <dbReference type="NCBI Taxonomy" id="1480694"/>
    <lineage>
        <taxon>Bacteria</taxon>
        <taxon>Pseudomonadati</taxon>
        <taxon>Spirochaetota</taxon>
        <taxon>Spirochaetia</taxon>
        <taxon>Spirochaetales</taxon>
        <taxon>Spirochaetaceae</taxon>
        <taxon>Spirochaeta</taxon>
    </lineage>
</organism>
<dbReference type="PANTHER" id="PTHR30221">
    <property type="entry name" value="SMALL-CONDUCTANCE MECHANOSENSITIVE CHANNEL"/>
    <property type="match status" value="1"/>
</dbReference>
<dbReference type="InterPro" id="IPR045275">
    <property type="entry name" value="MscS_archaea/bacteria_type"/>
</dbReference>
<dbReference type="STRING" id="1480694.DC28_10695"/>
<evidence type="ECO:0000256" key="4">
    <source>
        <dbReference type="ARBA" id="ARBA00022692"/>
    </source>
</evidence>
<gene>
    <name evidence="11" type="ORF">DC28_10695</name>
</gene>
<dbReference type="Pfam" id="PF21082">
    <property type="entry name" value="MS_channel_3rd"/>
    <property type="match status" value="1"/>
</dbReference>